<dbReference type="InterPro" id="IPR001734">
    <property type="entry name" value="Na/solute_symporter"/>
</dbReference>
<evidence type="ECO:0000256" key="8">
    <source>
        <dbReference type="SAM" id="Phobius"/>
    </source>
</evidence>
<dbReference type="GO" id="GO:0015204">
    <property type="term" value="F:urea transmembrane transporter activity"/>
    <property type="evidence" value="ECO:0007669"/>
    <property type="project" value="InterPro"/>
</dbReference>
<protein>
    <submittedName>
        <fullName evidence="10">Urea transporter SSS family fused to histidine kinase domain</fullName>
        <ecNumber evidence="10">2.7.13.3</ecNumber>
    </submittedName>
</protein>
<evidence type="ECO:0000313" key="11">
    <source>
        <dbReference type="Proteomes" id="UP000236248"/>
    </source>
</evidence>
<dbReference type="EC" id="2.7.13.3" evidence="10"/>
<evidence type="ECO:0000313" key="10">
    <source>
        <dbReference type="EMBL" id="SPC34180.1"/>
    </source>
</evidence>
<evidence type="ECO:0000256" key="7">
    <source>
        <dbReference type="ARBA" id="ARBA00023136"/>
    </source>
</evidence>
<dbReference type="InterPro" id="IPR036097">
    <property type="entry name" value="HisK_dim/P_sf"/>
</dbReference>
<keyword evidence="10" id="KW-0808">Transferase</keyword>
<dbReference type="GO" id="GO:0000155">
    <property type="term" value="F:phosphorelay sensor kinase activity"/>
    <property type="evidence" value="ECO:0007669"/>
    <property type="project" value="InterPro"/>
</dbReference>
<dbReference type="InterPro" id="IPR036890">
    <property type="entry name" value="HATPase_C_sf"/>
</dbReference>
<dbReference type="InterPro" id="IPR004358">
    <property type="entry name" value="Sig_transdc_His_kin-like_C"/>
</dbReference>
<dbReference type="InterPro" id="IPR003661">
    <property type="entry name" value="HisK_dim/P_dom"/>
</dbReference>
<dbReference type="Proteomes" id="UP000236248">
    <property type="component" value="Chromosome NCAV"/>
</dbReference>
<feature type="transmembrane region" description="Helical" evidence="8">
    <location>
        <begin position="87"/>
        <end position="105"/>
    </location>
</feature>
<dbReference type="Gene3D" id="1.20.1730.10">
    <property type="entry name" value="Sodium/glucose cotransporter"/>
    <property type="match status" value="1"/>
</dbReference>
<keyword evidence="7 8" id="KW-0472">Membrane</keyword>
<feature type="transmembrane region" description="Helical" evidence="8">
    <location>
        <begin position="164"/>
        <end position="181"/>
    </location>
</feature>
<dbReference type="InterPro" id="IPR003594">
    <property type="entry name" value="HATPase_dom"/>
</dbReference>
<keyword evidence="10" id="KW-0418">Kinase</keyword>
<evidence type="ECO:0000259" key="9">
    <source>
        <dbReference type="PROSITE" id="PS50109"/>
    </source>
</evidence>
<dbReference type="GO" id="GO:0005886">
    <property type="term" value="C:plasma membrane"/>
    <property type="evidence" value="ECO:0007669"/>
    <property type="project" value="TreeGrafter"/>
</dbReference>
<dbReference type="InterPro" id="IPR038377">
    <property type="entry name" value="Na/Glc_symporter_sf"/>
</dbReference>
<dbReference type="CDD" id="cd00082">
    <property type="entry name" value="HisKA"/>
    <property type="match status" value="1"/>
</dbReference>
<evidence type="ECO:0000256" key="1">
    <source>
        <dbReference type="ARBA" id="ARBA00004141"/>
    </source>
</evidence>
<dbReference type="Gene3D" id="1.10.287.130">
    <property type="match status" value="1"/>
</dbReference>
<dbReference type="GeneID" id="41595044"/>
<feature type="transmembrane region" description="Helical" evidence="8">
    <location>
        <begin position="388"/>
        <end position="410"/>
    </location>
</feature>
<dbReference type="PANTHER" id="PTHR46154:SF4">
    <property type="entry name" value="UREA ACTIVE TRANSPORTER"/>
    <property type="match status" value="1"/>
</dbReference>
<keyword evidence="4" id="KW-0597">Phosphoprotein</keyword>
<dbReference type="RefSeq" id="WP_103287102.1">
    <property type="nucleotide sequence ID" value="NZ_LT981265.1"/>
</dbReference>
<feature type="transmembrane region" description="Helical" evidence="8">
    <location>
        <begin position="416"/>
        <end position="438"/>
    </location>
</feature>
<dbReference type="EMBL" id="LT981265">
    <property type="protein sequence ID" value="SPC34180.1"/>
    <property type="molecule type" value="Genomic_DNA"/>
</dbReference>
<dbReference type="SUPFAM" id="SSF55874">
    <property type="entry name" value="ATPase domain of HSP90 chaperone/DNA topoisomerase II/histidine kinase"/>
    <property type="match status" value="1"/>
</dbReference>
<evidence type="ECO:0000256" key="3">
    <source>
        <dbReference type="ARBA" id="ARBA00022448"/>
    </source>
</evidence>
<evidence type="ECO:0000256" key="2">
    <source>
        <dbReference type="ARBA" id="ARBA00006434"/>
    </source>
</evidence>
<dbReference type="SUPFAM" id="SSF47384">
    <property type="entry name" value="Homodimeric domain of signal transducing histidine kinase"/>
    <property type="match status" value="1"/>
</dbReference>
<feature type="domain" description="Histidine kinase" evidence="9">
    <location>
        <begin position="703"/>
        <end position="915"/>
    </location>
</feature>
<dbReference type="CDD" id="cd11476">
    <property type="entry name" value="SLC5sbd_DUR3"/>
    <property type="match status" value="1"/>
</dbReference>
<feature type="transmembrane region" description="Helical" evidence="8">
    <location>
        <begin position="483"/>
        <end position="504"/>
    </location>
</feature>
<dbReference type="PRINTS" id="PR00344">
    <property type="entry name" value="BCTRLSENSOR"/>
</dbReference>
<accession>A0A2K5ARA0</accession>
<dbReference type="Pfam" id="PF00512">
    <property type="entry name" value="HisKA"/>
    <property type="match status" value="1"/>
</dbReference>
<gene>
    <name evidence="10" type="ORF">NCAV_1003</name>
</gene>
<comment type="subcellular location">
    <subcellularLocation>
        <location evidence="1">Membrane</location>
        <topology evidence="1">Multi-pass membrane protein</topology>
    </subcellularLocation>
</comment>
<proteinExistence type="inferred from homology"/>
<feature type="transmembrane region" description="Helical" evidence="8">
    <location>
        <begin position="193"/>
        <end position="212"/>
    </location>
</feature>
<keyword evidence="3" id="KW-0813">Transport</keyword>
<dbReference type="KEGG" id="ncv:NCAV_1003"/>
<keyword evidence="5 8" id="KW-0812">Transmembrane</keyword>
<name>A0A2K5ARA0_9ARCH</name>
<keyword evidence="11" id="KW-1185">Reference proteome</keyword>
<reference evidence="11" key="1">
    <citation type="submission" date="2018-01" db="EMBL/GenBank/DDBJ databases">
        <authorList>
            <person name="Kerou L M."/>
        </authorList>
    </citation>
    <scope>NUCLEOTIDE SEQUENCE [LARGE SCALE GENOMIC DNA]</scope>
    <source>
        <strain evidence="11">SCU2</strain>
    </source>
</reference>
<evidence type="ECO:0000256" key="6">
    <source>
        <dbReference type="ARBA" id="ARBA00022989"/>
    </source>
</evidence>
<feature type="transmembrane region" description="Helical" evidence="8">
    <location>
        <begin position="288"/>
        <end position="314"/>
    </location>
</feature>
<dbReference type="InterPro" id="IPR005467">
    <property type="entry name" value="His_kinase_dom"/>
</dbReference>
<sequence length="919" mass="100140">MVSILSEGVGYFILIGLGSIMALIVTLLIKAEFKWLGTKITSEWFATAGRNIKSGLVAASVVSAWTWAATLLQSSTVAYQFGISGPFWYAAGASIQIVLFAILAIELKRKAPTAHTFAEIIHVRFGDNAHKIFLFFAFMTNTIVTVMLVLGGASAVYALTGVNIHIAALLIPFGIIIYTFFGGLKATFLADYLNAALIFIVLLIFVTVIYFVNPEIGGITGMYTKLTSASILRPVEGNANGSYLTMASTGALIFGIINIVGNFGTVFVDQAYWQRAIAAEPRAAARGFLLGGLAWFAIPFTLATTLGLTAVAIGVTLSQTDVGSGLAAPMAASYILGDVGAILLLTMLFMAVTSAGSAELIAVSSLVTYDIYRTYIKKTATGKEMIRVSRVVIVAFGIGIGILASLLIQLGANLQYMYLSMGILISSAVVPIALSILSNRANKRAVTLGAILGLVCGVSIWLYSANVLYGEISVYSTGQSIPLLFGNIASLSVSAIISLIYSVLRPDRFDFSVLRRRIKIVDDKIRSLLEDKDEIFLEKARQFTHRYAVALTLALVVAWPLPLYFSNYIFSEAIYYVWVTIAIIWASIASIIIIVLPLVEERSRIMHVWKNLIIPTVLAAIMAVAIIASIMLYSSIEEKNKDIAEHILVFIYSLLGVMGGFAAIVIMLNMKLSKLVEIRTRELELANAELKRKDRLKDEFISIASHELRTPIQPILGFVSLARKGKIDPETAWDGIVRHAKRLQHLTNEILDVSRIESGNLVLHMEKVRINDIIIDVINTLRPSINDGVALNVKLDENVEVYIDKIRINQVITNILDNAIKFTKHGGISIESRVLRSKERIEISISDTGGGIPQDLLPVLFEKFVTKSIHDGNQYGVGLGLFISRAIVNAHKGEITAYNNDSGGATFIIILPLDNTKCL</sequence>
<comment type="similarity">
    <text evidence="2">Belongs to the sodium:solute symporter (SSF) (TC 2.A.21) family.</text>
</comment>
<feature type="transmembrane region" description="Helical" evidence="8">
    <location>
        <begin position="243"/>
        <end position="268"/>
    </location>
</feature>
<dbReference type="AlphaFoldDB" id="A0A2K5ARA0"/>
<feature type="transmembrane region" description="Helical" evidence="8">
    <location>
        <begin position="12"/>
        <end position="33"/>
    </location>
</feature>
<dbReference type="PROSITE" id="PS50109">
    <property type="entry name" value="HIS_KIN"/>
    <property type="match status" value="1"/>
</dbReference>
<dbReference type="Pfam" id="PF02518">
    <property type="entry name" value="HATPase_c"/>
    <property type="match status" value="1"/>
</dbReference>
<evidence type="ECO:0000256" key="4">
    <source>
        <dbReference type="ARBA" id="ARBA00022553"/>
    </source>
</evidence>
<dbReference type="Pfam" id="PF00474">
    <property type="entry name" value="SSF"/>
    <property type="match status" value="1"/>
</dbReference>
<feature type="transmembrane region" description="Helical" evidence="8">
    <location>
        <begin position="575"/>
        <end position="599"/>
    </location>
</feature>
<feature type="transmembrane region" description="Helical" evidence="8">
    <location>
        <begin position="132"/>
        <end position="158"/>
    </location>
</feature>
<dbReference type="Gene3D" id="3.30.565.10">
    <property type="entry name" value="Histidine kinase-like ATPase, C-terminal domain"/>
    <property type="match status" value="1"/>
</dbReference>
<evidence type="ECO:0000256" key="5">
    <source>
        <dbReference type="ARBA" id="ARBA00022692"/>
    </source>
</evidence>
<keyword evidence="6 8" id="KW-1133">Transmembrane helix</keyword>
<feature type="transmembrane region" description="Helical" evidence="8">
    <location>
        <begin position="334"/>
        <end position="367"/>
    </location>
</feature>
<dbReference type="InterPro" id="IPR031155">
    <property type="entry name" value="DUR"/>
</dbReference>
<dbReference type="NCBIfam" id="TIGR00813">
    <property type="entry name" value="sss"/>
    <property type="match status" value="1"/>
</dbReference>
<feature type="transmembrane region" description="Helical" evidence="8">
    <location>
        <begin position="547"/>
        <end position="569"/>
    </location>
</feature>
<dbReference type="PANTHER" id="PTHR46154">
    <property type="match status" value="1"/>
</dbReference>
<dbReference type="PROSITE" id="PS50283">
    <property type="entry name" value="NA_SOLUT_SYMP_3"/>
    <property type="match status" value="1"/>
</dbReference>
<feature type="transmembrane region" description="Helical" evidence="8">
    <location>
        <begin position="611"/>
        <end position="635"/>
    </location>
</feature>
<dbReference type="SMART" id="SM00388">
    <property type="entry name" value="HisKA"/>
    <property type="match status" value="1"/>
</dbReference>
<feature type="transmembrane region" description="Helical" evidence="8">
    <location>
        <begin position="445"/>
        <end position="463"/>
    </location>
</feature>
<feature type="transmembrane region" description="Helical" evidence="8">
    <location>
        <begin position="54"/>
        <end position="75"/>
    </location>
</feature>
<organism evidence="10 11">
    <name type="scientific">Candidatus Nitrosocaldus cavascurensis</name>
    <dbReference type="NCBI Taxonomy" id="2058097"/>
    <lineage>
        <taxon>Archaea</taxon>
        <taxon>Nitrososphaerota</taxon>
        <taxon>Nitrososphaeria</taxon>
        <taxon>Candidatus Nitrosocaldales</taxon>
        <taxon>Candidatus Nitrosocaldaceae</taxon>
        <taxon>Candidatus Nitrosocaldus</taxon>
    </lineage>
</organism>
<feature type="transmembrane region" description="Helical" evidence="8">
    <location>
        <begin position="647"/>
        <end position="669"/>
    </location>
</feature>
<dbReference type="SMART" id="SM00387">
    <property type="entry name" value="HATPase_c"/>
    <property type="match status" value="1"/>
</dbReference>